<dbReference type="PANTHER" id="PTHR46663:SF2">
    <property type="entry name" value="GGDEF DOMAIN-CONTAINING PROTEIN"/>
    <property type="match status" value="1"/>
</dbReference>
<accession>A0A1V4ILY2</accession>
<protein>
    <submittedName>
        <fullName evidence="4">GGDEF domain-containing protein</fullName>
    </submittedName>
    <submittedName>
        <fullName evidence="3">Putative diguanylate cyclase YfiN</fullName>
        <ecNumber evidence="3">2.7.7.65</ecNumber>
    </submittedName>
</protein>
<dbReference type="Pfam" id="PF00990">
    <property type="entry name" value="GGDEF"/>
    <property type="match status" value="1"/>
</dbReference>
<dbReference type="Pfam" id="PF22673">
    <property type="entry name" value="MCP-like_PDC_1"/>
    <property type="match status" value="1"/>
</dbReference>
<comment type="caution">
    <text evidence="3">The sequence shown here is derived from an EMBL/GenBank/DDBJ whole genome shotgun (WGS) entry which is preliminary data.</text>
</comment>
<dbReference type="GO" id="GO:0052621">
    <property type="term" value="F:diguanylate cyclase activity"/>
    <property type="evidence" value="ECO:0007669"/>
    <property type="project" value="UniProtKB-EC"/>
</dbReference>
<sequence length="702" mass="80685">MNFTRFDKKSIIFKLTSFVIVIIIFQAILLIATIVLGGVLSQGKDIAYSSLSDKVSNRKDYMQREMSNRWINMDAYVSEISKSISKNGNNEIFFSDAAKYLISMLRTTQTTGVFLILNDENNKGEHSALYLRDYDPLFNDYNNKDLYFLIGPYELAKEINVPLDEDWNYRMKLTEDNEDFYRKPYEKAYLSNDSKLLSYWSVPFKLFPKDQQIITYSEPFFDKDNNLRGVIGVEISVSYLTQALPATDLQQKDSLGYLIGYKRKNEDEITPVIMTGALQKRMIDSDKKISLTHISPEKDIYRIENSNSKDDIYGCIEKIGLYKSNTPFEEEEWYLVGMMTEHSLFSHVLKIKNILWISLSISILIGIIGGYIISYKFTKPIIKLAKQVRESDKSKAIRLEATGLSEVDELSSTIQFANNALLESTVKMSQIIDLVGVPIGAYEYKEERDRVFVTDQLKVLLSIDDSEMIKIVSDKALFIEKINKILSRQQEDGVYIVSEAPDKYVKFKTVKNSDSTIGVVLDVTEEIIEKNMIKEERDYDPLTKIYNRKAIQIRIQEMLSNIETLGTCGILMFDLDNLKTMNDTYGHKWGDIYIKAAVEQLKTIGNDKKVLGRRSGDEFVLFLYGFSNKEELKALIDNFYMNLENYPLILPDGKVKTVTISAGLMWVESAELTYDELLHYADEALYKAKKSYKGTCCIHESL</sequence>
<dbReference type="NCBIfam" id="TIGR00254">
    <property type="entry name" value="GGDEF"/>
    <property type="match status" value="1"/>
</dbReference>
<dbReference type="RefSeq" id="WP_079440345.1">
    <property type="nucleotide sequence ID" value="NZ_MZGT01000034.1"/>
</dbReference>
<reference evidence="4 6" key="2">
    <citation type="submission" date="2018-08" db="EMBL/GenBank/DDBJ databases">
        <title>Genome of Clostridium chromiireducens C1, DSM12136.</title>
        <authorList>
            <person name="Xing M."/>
            <person name="Wei Y."/>
            <person name="Ang E.L."/>
            <person name="Zhao H."/>
            <person name="Zhang Y."/>
        </authorList>
    </citation>
    <scope>NUCLEOTIDE SEQUENCE [LARGE SCALE GENOMIC DNA]</scope>
    <source>
        <strain evidence="4 6">C1</strain>
    </source>
</reference>
<dbReference type="STRING" id="225345.CLCHR_27060"/>
<dbReference type="Proteomes" id="UP000191056">
    <property type="component" value="Unassembled WGS sequence"/>
</dbReference>
<organism evidence="3 5">
    <name type="scientific">Clostridium chromiireducens</name>
    <dbReference type="NCBI Taxonomy" id="225345"/>
    <lineage>
        <taxon>Bacteria</taxon>
        <taxon>Bacillati</taxon>
        <taxon>Bacillota</taxon>
        <taxon>Clostridia</taxon>
        <taxon>Eubacteriales</taxon>
        <taxon>Clostridiaceae</taxon>
        <taxon>Clostridium</taxon>
    </lineage>
</organism>
<evidence type="ECO:0000313" key="4">
    <source>
        <dbReference type="EMBL" id="RII36281.1"/>
    </source>
</evidence>
<dbReference type="Gene3D" id="3.30.70.270">
    <property type="match status" value="1"/>
</dbReference>
<keyword evidence="3" id="KW-0808">Transferase</keyword>
<dbReference type="InterPro" id="IPR029787">
    <property type="entry name" value="Nucleotide_cyclase"/>
</dbReference>
<dbReference type="OrthoDB" id="9813903at2"/>
<dbReference type="InterPro" id="IPR052163">
    <property type="entry name" value="DGC-Regulatory_Protein"/>
</dbReference>
<dbReference type="EMBL" id="QXDJ01000001">
    <property type="protein sequence ID" value="RII36281.1"/>
    <property type="molecule type" value="Genomic_DNA"/>
</dbReference>
<evidence type="ECO:0000256" key="1">
    <source>
        <dbReference type="SAM" id="Phobius"/>
    </source>
</evidence>
<evidence type="ECO:0000259" key="2">
    <source>
        <dbReference type="PROSITE" id="PS50887"/>
    </source>
</evidence>
<dbReference type="SUPFAM" id="SSF55073">
    <property type="entry name" value="Nucleotide cyclase"/>
    <property type="match status" value="1"/>
</dbReference>
<feature type="transmembrane region" description="Helical" evidence="1">
    <location>
        <begin position="354"/>
        <end position="373"/>
    </location>
</feature>
<dbReference type="EMBL" id="MZGT01000034">
    <property type="protein sequence ID" value="OPJ61038.1"/>
    <property type="molecule type" value="Genomic_DNA"/>
</dbReference>
<reference evidence="3 5" key="1">
    <citation type="submission" date="2017-03" db="EMBL/GenBank/DDBJ databases">
        <title>Genome sequence of Clostridium chromiireducens DSM 23318.</title>
        <authorList>
            <person name="Poehlein A."/>
            <person name="Daniel R."/>
        </authorList>
    </citation>
    <scope>NUCLEOTIDE SEQUENCE [LARGE SCALE GENOMIC DNA]</scope>
    <source>
        <strain evidence="3 5">DSM 23318</strain>
    </source>
</reference>
<dbReference type="Proteomes" id="UP000265930">
    <property type="component" value="Unassembled WGS sequence"/>
</dbReference>
<dbReference type="InterPro" id="IPR043128">
    <property type="entry name" value="Rev_trsase/Diguanyl_cyclase"/>
</dbReference>
<keyword evidence="3" id="KW-0548">Nucleotidyltransferase</keyword>
<name>A0A1V4ILY2_9CLOT</name>
<keyword evidence="1" id="KW-0472">Membrane</keyword>
<feature type="transmembrane region" description="Helical" evidence="1">
    <location>
        <begin position="12"/>
        <end position="40"/>
    </location>
</feature>
<dbReference type="SMART" id="SM00267">
    <property type="entry name" value="GGDEF"/>
    <property type="match status" value="1"/>
</dbReference>
<dbReference type="PROSITE" id="PS50887">
    <property type="entry name" value="GGDEF"/>
    <property type="match status" value="1"/>
</dbReference>
<dbReference type="CDD" id="cd01949">
    <property type="entry name" value="GGDEF"/>
    <property type="match status" value="1"/>
</dbReference>
<keyword evidence="5" id="KW-1185">Reference proteome</keyword>
<feature type="domain" description="GGDEF" evidence="2">
    <location>
        <begin position="566"/>
        <end position="701"/>
    </location>
</feature>
<gene>
    <name evidence="3" type="primary">yfiN</name>
    <name evidence="3" type="ORF">CLCHR_27060</name>
    <name evidence="4" type="ORF">D2A34_02550</name>
</gene>
<dbReference type="PANTHER" id="PTHR46663">
    <property type="entry name" value="DIGUANYLATE CYCLASE DGCT-RELATED"/>
    <property type="match status" value="1"/>
</dbReference>
<proteinExistence type="predicted"/>
<keyword evidence="1" id="KW-1133">Transmembrane helix</keyword>
<dbReference type="InterPro" id="IPR000160">
    <property type="entry name" value="GGDEF_dom"/>
</dbReference>
<dbReference type="EC" id="2.7.7.65" evidence="3"/>
<keyword evidence="1" id="KW-0812">Transmembrane</keyword>
<dbReference type="AlphaFoldDB" id="A0A1V4ILY2"/>
<evidence type="ECO:0000313" key="3">
    <source>
        <dbReference type="EMBL" id="OPJ61038.1"/>
    </source>
</evidence>
<evidence type="ECO:0000313" key="5">
    <source>
        <dbReference type="Proteomes" id="UP000191056"/>
    </source>
</evidence>
<dbReference type="Gene3D" id="3.30.450.20">
    <property type="entry name" value="PAS domain"/>
    <property type="match status" value="1"/>
</dbReference>
<evidence type="ECO:0000313" key="6">
    <source>
        <dbReference type="Proteomes" id="UP000265930"/>
    </source>
</evidence>
<dbReference type="CDD" id="cd18773">
    <property type="entry name" value="PDC1_HK_sensor"/>
    <property type="match status" value="1"/>
</dbReference>